<name>A0ABD2A5N0_VESSQ</name>
<comment type="caution">
    <text evidence="2">The sequence shown here is derived from an EMBL/GenBank/DDBJ whole genome shotgun (WGS) entry which is preliminary data.</text>
</comment>
<gene>
    <name evidence="2" type="ORF">V1478_013596</name>
</gene>
<evidence type="ECO:0000256" key="1">
    <source>
        <dbReference type="SAM" id="MobiDB-lite"/>
    </source>
</evidence>
<dbReference type="Proteomes" id="UP001607302">
    <property type="component" value="Unassembled WGS sequence"/>
</dbReference>
<evidence type="ECO:0000313" key="2">
    <source>
        <dbReference type="EMBL" id="KAL2715920.1"/>
    </source>
</evidence>
<dbReference type="EMBL" id="JAUDFV010000154">
    <property type="protein sequence ID" value="KAL2715920.1"/>
    <property type="molecule type" value="Genomic_DNA"/>
</dbReference>
<accession>A0ABD2A5N0</accession>
<feature type="region of interest" description="Disordered" evidence="1">
    <location>
        <begin position="55"/>
        <end position="92"/>
    </location>
</feature>
<organism evidence="2 3">
    <name type="scientific">Vespula squamosa</name>
    <name type="common">Southern yellow jacket</name>
    <name type="synonym">Wasp</name>
    <dbReference type="NCBI Taxonomy" id="30214"/>
    <lineage>
        <taxon>Eukaryota</taxon>
        <taxon>Metazoa</taxon>
        <taxon>Ecdysozoa</taxon>
        <taxon>Arthropoda</taxon>
        <taxon>Hexapoda</taxon>
        <taxon>Insecta</taxon>
        <taxon>Pterygota</taxon>
        <taxon>Neoptera</taxon>
        <taxon>Endopterygota</taxon>
        <taxon>Hymenoptera</taxon>
        <taxon>Apocrita</taxon>
        <taxon>Aculeata</taxon>
        <taxon>Vespoidea</taxon>
        <taxon>Vespidae</taxon>
        <taxon>Vespinae</taxon>
        <taxon>Vespula</taxon>
    </lineage>
</organism>
<reference evidence="2 3" key="1">
    <citation type="journal article" date="2024" name="Ann. Entomol. Soc. Am.">
        <title>Genomic analyses of the southern and eastern yellowjacket wasps (Hymenoptera: Vespidae) reveal evolutionary signatures of social life.</title>
        <authorList>
            <person name="Catto M.A."/>
            <person name="Caine P.B."/>
            <person name="Orr S.E."/>
            <person name="Hunt B.G."/>
            <person name="Goodisman M.A.D."/>
        </authorList>
    </citation>
    <scope>NUCLEOTIDE SEQUENCE [LARGE SCALE GENOMIC DNA]</scope>
    <source>
        <strain evidence="2">233</strain>
        <tissue evidence="2">Head and thorax</tissue>
    </source>
</reference>
<feature type="compositionally biased region" description="Basic and acidic residues" evidence="1">
    <location>
        <begin position="70"/>
        <end position="92"/>
    </location>
</feature>
<feature type="compositionally biased region" description="Gly residues" evidence="1">
    <location>
        <begin position="57"/>
        <end position="69"/>
    </location>
</feature>
<feature type="non-terminal residue" evidence="2">
    <location>
        <position position="1"/>
    </location>
</feature>
<keyword evidence="3" id="KW-1185">Reference proteome</keyword>
<proteinExistence type="predicted"/>
<evidence type="ECO:0000313" key="3">
    <source>
        <dbReference type="Proteomes" id="UP001607302"/>
    </source>
</evidence>
<dbReference type="AlphaFoldDB" id="A0ABD2A5N0"/>
<protein>
    <submittedName>
        <fullName evidence="2">Uncharacterized protein</fullName>
    </submittedName>
</protein>
<sequence length="120" mass="12694">DKRTSLPLRDQKKKLLSVSANSEDSCFKEFLYFEGILKMFQGSPRPIFCLASTSGADSGGGGGGVGRGGDGGERGGGDIARKKRAADTTRSKNEIAMIGVGSEVEEKPSAEISCIYCIKR</sequence>